<feature type="transmembrane region" description="Helical" evidence="6">
    <location>
        <begin position="7"/>
        <end position="24"/>
    </location>
</feature>
<organism evidence="7 8">
    <name type="scientific">Vibrio ostreae</name>
    <dbReference type="NCBI Taxonomy" id="2841925"/>
    <lineage>
        <taxon>Bacteria</taxon>
        <taxon>Pseudomonadati</taxon>
        <taxon>Pseudomonadota</taxon>
        <taxon>Gammaproteobacteria</taxon>
        <taxon>Vibrionales</taxon>
        <taxon>Vibrionaceae</taxon>
        <taxon>Vibrio</taxon>
    </lineage>
</organism>
<dbReference type="Proteomes" id="UP000694232">
    <property type="component" value="Chromosome 1"/>
</dbReference>
<keyword evidence="8" id="KW-1185">Reference proteome</keyword>
<evidence type="ECO:0000256" key="5">
    <source>
        <dbReference type="ARBA" id="ARBA00023136"/>
    </source>
</evidence>
<evidence type="ECO:0000256" key="3">
    <source>
        <dbReference type="ARBA" id="ARBA00022692"/>
    </source>
</evidence>
<keyword evidence="3 6" id="KW-0812">Transmembrane</keyword>
<evidence type="ECO:0000256" key="6">
    <source>
        <dbReference type="SAM" id="Phobius"/>
    </source>
</evidence>
<feature type="transmembrane region" description="Helical" evidence="6">
    <location>
        <begin position="259"/>
        <end position="276"/>
    </location>
</feature>
<dbReference type="InterPro" id="IPR002549">
    <property type="entry name" value="AI-2E-like"/>
</dbReference>
<dbReference type="KEGG" id="vos:KNV97_13980"/>
<comment type="subcellular location">
    <subcellularLocation>
        <location evidence="1">Membrane</location>
        <topology evidence="1">Multi-pass membrane protein</topology>
    </subcellularLocation>
</comment>
<gene>
    <name evidence="7" type="ORF">KNV97_13980</name>
</gene>
<evidence type="ECO:0000256" key="4">
    <source>
        <dbReference type="ARBA" id="ARBA00022989"/>
    </source>
</evidence>
<feature type="transmembrane region" description="Helical" evidence="6">
    <location>
        <begin position="145"/>
        <end position="163"/>
    </location>
</feature>
<evidence type="ECO:0000313" key="7">
    <source>
        <dbReference type="EMBL" id="QXO16594.1"/>
    </source>
</evidence>
<comment type="similarity">
    <text evidence="2">Belongs to the autoinducer-2 exporter (AI-2E) (TC 2.A.86) family.</text>
</comment>
<keyword evidence="5 6" id="KW-0472">Membrane</keyword>
<feature type="transmembrane region" description="Helical" evidence="6">
    <location>
        <begin position="30"/>
        <end position="50"/>
    </location>
</feature>
<dbReference type="AlphaFoldDB" id="A0A975YMF8"/>
<dbReference type="EMBL" id="CP076643">
    <property type="protein sequence ID" value="QXO16594.1"/>
    <property type="molecule type" value="Genomic_DNA"/>
</dbReference>
<accession>A0A975YMF8</accession>
<evidence type="ECO:0000313" key="8">
    <source>
        <dbReference type="Proteomes" id="UP000694232"/>
    </source>
</evidence>
<name>A0A975YMF8_9VIBR</name>
<evidence type="ECO:0000256" key="1">
    <source>
        <dbReference type="ARBA" id="ARBA00004141"/>
    </source>
</evidence>
<protein>
    <submittedName>
        <fullName evidence="7">AI-2E family transporter</fullName>
    </submittedName>
</protein>
<dbReference type="PANTHER" id="PTHR21716">
    <property type="entry name" value="TRANSMEMBRANE PROTEIN"/>
    <property type="match status" value="1"/>
</dbReference>
<reference evidence="7" key="1">
    <citation type="submission" date="2021-06" db="EMBL/GenBank/DDBJ databases">
        <title>Vibrio nov. sp., novel gut bacterium isolated from Yellow Sea oyster.</title>
        <authorList>
            <person name="Muhammad N."/>
            <person name="Nguyen T.H."/>
            <person name="Lee Y.-J."/>
            <person name="Ko J."/>
            <person name="Kim S.-G."/>
        </authorList>
    </citation>
    <scope>NUCLEOTIDE SEQUENCE</scope>
    <source>
        <strain evidence="7">OG9-811</strain>
    </source>
</reference>
<dbReference type="Pfam" id="PF01594">
    <property type="entry name" value="AI-2E_transport"/>
    <property type="match status" value="1"/>
</dbReference>
<dbReference type="GO" id="GO:0055085">
    <property type="term" value="P:transmembrane transport"/>
    <property type="evidence" value="ECO:0007669"/>
    <property type="project" value="TreeGrafter"/>
</dbReference>
<sequence>MKHNYSAALIRTMAVISLFIGLYFTQSLMLPIFIAGFVSLLCAPIVTRLSKIGIPRLINVVVLLMTLLAALSLSAGFLAEPAQQWWSKLPSVMKEMSQQFNHTSAANAGGDDSFMEVIEKANVGEIKANTALSVAKEVVKATPTIVTQLFIALFMAFFMLSYGRTLLRQFLRQLPSFADKRVAIEVVREIQTSLFRYLSTITAVNIGLGVAVGTVLAMLGMEDAFLWGAFAAMMNFAPYLGPMISVACLGLVGFLQFDSLQYALIIMAAYLALNIVESQFVTPTLLGDKFNLNPLVIFVWLVLWGWMWGAMGVLIAVPLLVCVDIFLARTWLFGAWYQVLHNESSCSNTQQTLSPDKSAAEKIC</sequence>
<keyword evidence="4 6" id="KW-1133">Transmembrane helix</keyword>
<dbReference type="PANTHER" id="PTHR21716:SF16">
    <property type="entry name" value="BLL1467 PROTEIN"/>
    <property type="match status" value="1"/>
</dbReference>
<feature type="transmembrane region" description="Helical" evidence="6">
    <location>
        <begin position="57"/>
        <end position="79"/>
    </location>
</feature>
<feature type="transmembrane region" description="Helical" evidence="6">
    <location>
        <begin position="225"/>
        <end position="252"/>
    </location>
</feature>
<dbReference type="RefSeq" id="WP_218562151.1">
    <property type="nucleotide sequence ID" value="NZ_CP076643.1"/>
</dbReference>
<feature type="transmembrane region" description="Helical" evidence="6">
    <location>
        <begin position="197"/>
        <end position="219"/>
    </location>
</feature>
<evidence type="ECO:0000256" key="2">
    <source>
        <dbReference type="ARBA" id="ARBA00009773"/>
    </source>
</evidence>
<feature type="transmembrane region" description="Helical" evidence="6">
    <location>
        <begin position="296"/>
        <end position="327"/>
    </location>
</feature>
<dbReference type="GO" id="GO:0016020">
    <property type="term" value="C:membrane"/>
    <property type="evidence" value="ECO:0007669"/>
    <property type="project" value="UniProtKB-SubCell"/>
</dbReference>
<proteinExistence type="inferred from homology"/>